<evidence type="ECO:0000256" key="2">
    <source>
        <dbReference type="SAM" id="SignalP"/>
    </source>
</evidence>
<dbReference type="RefSeq" id="WP_072952031.1">
    <property type="nucleotide sequence ID" value="NZ_FRCT01000015.1"/>
</dbReference>
<comment type="similarity">
    <text evidence="1">Belongs to the bacterial solute-binding protein SsuA/TauA family.</text>
</comment>
<dbReference type="SMART" id="SM00062">
    <property type="entry name" value="PBPb"/>
    <property type="match status" value="1"/>
</dbReference>
<dbReference type="PANTHER" id="PTHR30024:SF42">
    <property type="entry name" value="ALIPHATIC SULFONATES-BINDING PROTEIN-RELATED"/>
    <property type="match status" value="1"/>
</dbReference>
<dbReference type="InterPro" id="IPR001638">
    <property type="entry name" value="Solute-binding_3/MltF_N"/>
</dbReference>
<feature type="signal peptide" evidence="2">
    <location>
        <begin position="1"/>
        <end position="24"/>
    </location>
</feature>
<keyword evidence="2" id="KW-0732">Signal</keyword>
<dbReference type="Pfam" id="PF13379">
    <property type="entry name" value="NMT1_2"/>
    <property type="match status" value="1"/>
</dbReference>
<dbReference type="PROSITE" id="PS51257">
    <property type="entry name" value="PROKAR_LIPOPROTEIN"/>
    <property type="match status" value="1"/>
</dbReference>
<evidence type="ECO:0000256" key="1">
    <source>
        <dbReference type="ARBA" id="ARBA00010742"/>
    </source>
</evidence>
<feature type="domain" description="Solute-binding protein family 3/N-terminal" evidence="3">
    <location>
        <begin position="82"/>
        <end position="314"/>
    </location>
</feature>
<protein>
    <submittedName>
        <fullName evidence="4">NitT/TauT family transport system substrate-binding protein</fullName>
    </submittedName>
</protein>
<gene>
    <name evidence="4" type="ORF">SAMN04487860_11516</name>
</gene>
<proteinExistence type="inferred from homology"/>
<evidence type="ECO:0000313" key="5">
    <source>
        <dbReference type="Proteomes" id="UP000184394"/>
    </source>
</evidence>
<accession>A0A1M7LSP4</accession>
<sequence>MNNKYKVIAAIAALSLLTGCGAFNNNSSSSETTTEAKTEATTAAEETKDCCKDKEEDCCKDNIADCCGDSAEATLGKPEKTDLNIGYLNSTAHLLAFVAQEEGYFKEEGLKVTLTQFSSAAELVNGIESDKLDVAFIGSVSTLTFLSQGHDISVIGGAMTNGHGYVIKSEFADKDEQGVEILKGRNVASVKNSVQDAELQILLKDAGIEIGEGKDKVNIVYFDSQKDAYAALLNKNIDAASAYSPYTSLAKSQGYKVVYYCAHEKALENQPCCRQVAKTAAVNSNPNTFTALERAFIKAYHFTQTDHKKTIKDVKKYIDIEEDFIDTEVYGGFSVSSPDPDKQGTLTLKDTIVELGYTEDFDIEPHYNTDIYKKALESILAENTDDIYTSLKEHFDDYE</sequence>
<evidence type="ECO:0000313" key="4">
    <source>
        <dbReference type="EMBL" id="SHM80756.1"/>
    </source>
</evidence>
<dbReference type="Proteomes" id="UP000184394">
    <property type="component" value="Unassembled WGS sequence"/>
</dbReference>
<dbReference type="SUPFAM" id="SSF53850">
    <property type="entry name" value="Periplasmic binding protein-like II"/>
    <property type="match status" value="1"/>
</dbReference>
<evidence type="ECO:0000259" key="3">
    <source>
        <dbReference type="SMART" id="SM00062"/>
    </source>
</evidence>
<dbReference type="PANTHER" id="PTHR30024">
    <property type="entry name" value="ALIPHATIC SULFONATES-BINDING PROTEIN-RELATED"/>
    <property type="match status" value="1"/>
</dbReference>
<reference evidence="4 5" key="1">
    <citation type="submission" date="2016-11" db="EMBL/GenBank/DDBJ databases">
        <authorList>
            <person name="Jaros S."/>
            <person name="Januszkiewicz K."/>
            <person name="Wedrychowicz H."/>
        </authorList>
    </citation>
    <scope>NUCLEOTIDE SEQUENCE [LARGE SCALE GENOMIC DNA]</scope>
    <source>
        <strain evidence="4 5">Y1</strain>
    </source>
</reference>
<name>A0A1M7LSP4_RUMFL</name>
<feature type="chain" id="PRO_5038773238" evidence="2">
    <location>
        <begin position="25"/>
        <end position="399"/>
    </location>
</feature>
<dbReference type="AlphaFoldDB" id="A0A1M7LSP4"/>
<dbReference type="EMBL" id="FRCT01000015">
    <property type="protein sequence ID" value="SHM80756.1"/>
    <property type="molecule type" value="Genomic_DNA"/>
</dbReference>
<dbReference type="OrthoDB" id="9802202at2"/>
<dbReference type="Gene3D" id="3.40.190.10">
    <property type="entry name" value="Periplasmic binding protein-like II"/>
    <property type="match status" value="2"/>
</dbReference>
<organism evidence="4 5">
    <name type="scientific">Ruminococcus flavefaciens</name>
    <dbReference type="NCBI Taxonomy" id="1265"/>
    <lineage>
        <taxon>Bacteria</taxon>
        <taxon>Bacillati</taxon>
        <taxon>Bacillota</taxon>
        <taxon>Clostridia</taxon>
        <taxon>Eubacteriales</taxon>
        <taxon>Oscillospiraceae</taxon>
        <taxon>Ruminococcus</taxon>
    </lineage>
</organism>